<proteinExistence type="predicted"/>
<keyword evidence="2" id="KW-1185">Reference proteome</keyword>
<sequence>MPLTERDPNISGRSSRASNMSAASKGLHMGNPPRSDGFPAGPGVMSMLKTSTELGDLGGLTFSSSRMPAGYHDLRGSSNMNLPGIPALLPAARLPVDGRSFSMTHTAHPPYALPSQRSYSSLRHHEPLQRPRSPYHYPTRLKRPGYRPSSPALSDMSGRRSQGAGPNARLRSGRNHQAMASGGHHLPYPQIRNRSDTAVHAMYAQEQGRHPLQQTRVRSASTLRVPQSAPASIYHSDESSDPPSSSPPTPKDGYSMEVCFSPTTTQVVVGGPGSKGGDSPVMPLYYDYSEHYVDKETGQRQPESPVPVGFVHRIKALLEEKSVPDLVAAHPAVTHDIVHELPGSEPVVVQPEPVELPASPVAKRLTREMVLAALTPSSERSSVQTIPLVKPVEETKPIQNSKAESSVDSESISDGGAACSSADGLGRKGSVISDATSDSLEAAPSRLAAEVISKIPTLTSTPEKASEEGTHGAKRESIIISSPMPGSFPSSDSVEDMSSVDKTPEAPTMTRLPRPQSEFTPSNNTGSSLYSQLSTPPTRARPSSESGTTTIAVTDFAVRFSMPLNSKNKSLADLPSVESVMASSPPALGGAAPVNEPQRHSDMVTDAAIRFSMPQPSGQRPLSNCSTVEPPSASLATTITLASSSPVIVSPLPPSKHNTSSVSDSPISPISSGMEIQNAARTSTTHLSWPGHTPLARSSVIVREPEFAMSSSQDNSTTDLRFSTFRYAAGQLPDLKEEPHEDSSIASSRPQSFRFPLPRSAQKQGSVDTAKLFKDSPGPSTFRQSSRALLDSRVIPSLNFSSMNLIEKLNAALETRGSRSLSFDATRSDSCHDLSAVLPERPTSAGEMRAKYRSFFASLDELDAGAEQPSQQPGVKEEIPEAQKADNTSAEVVPAKRPYSPDPALITELNRLSIPSVNNLTQRLSEILPSLKRFCAEVDGVHVENIEDDEEVERVLDDIHKLGQRPPLKDQHSTMRLRALPGKSNLVVVEDDVYEELTHQKEKEKDFVKAALGEEVTEATNDSKPVSSGTDGQKTLSVISAKTGENRKTSLTEPEAPCAAVIRPRSGSALIDHDDTALSSVKSNLAARASSRSLNSAVSRPWNNEASYPWDESKPPVNICLPAPVHHRDGGRGPSRLRLRLSSSDSAIDSDAGKNRRSTTNGADDTASTEDTSKHTSTVRGSKKSLLASLTGKPGLLSSGFDTAGHATSPLLEDSSVQTVDPGDRYPTTGLTPPSNFNLAEVRSFFSDDSERTHNQQAMGTFRKRLTGLKLKSRAKDAAAAGAGAPPRSPLPRAQSAMEARSIDDGSQDLGMGQMRGGAGGSVKSFDGAGGMSKMEFQARKVADRIRNLWFKTGELFRNMSTRRRREREMEQAEWEGKNVECPLFDSKKIQKEGKSLQHWRRATSRSGNVLAHSRTHVPGNTIHLEDLSVLFLFLALPSRHPPARYRHHQDRSNDAVVATISKSSPASRPCDFIGSSSFLFPTRSAEGSPQRRSCEWRRKQSEDTTSSNSNLAATKQFEISAPYDPKRGSRPLARNCHFSPPTTRPVKPERRIVVVRPGGGMEIDTGGSEARKERAPSETADADCHHRIERRGRASISGGSTSISRVRSEGCSPHSRKPERKPSIYHANQGLMPGERRRSSGLSAAWLAKNREQQHWDRRRGDGFHSLTNNAVSVTAPRPLPTSPPGHGPIPNEPLHSPRCKSPLCAPAAATRDTGRAAEVERTPARYRRKQDSKVSLPPVVNSKLCLPPPALSPRQMMKPDKEIKPTKVHTSPNAQRHSHEKPAPNGSCGPCTGGTRFPFGTMEESSRGQNLGSPAPEEKRRVAFMDGLTPPLEESSRMEEILRSASPEPETGLGSGMDEVNQSGTNSARLAQMSRKNSGGISWLKSFLLNPFGGKRSDGRDERPECSTEFANGERDTSEDDASRRKSSAPQYLPRCGSYSEEPGHMPARRSSMPARKESLVGGPSQTMPELSRRKSSAYVPTRRLCAMRPVLSSCQEDLNEAQAKRL</sequence>
<accession>A0ACC2ZIE6</accession>
<protein>
    <submittedName>
        <fullName evidence="1">Uncharacterized protein</fullName>
    </submittedName>
</protein>
<gene>
    <name evidence="1" type="ORF">H2199_002289</name>
</gene>
<evidence type="ECO:0000313" key="2">
    <source>
        <dbReference type="Proteomes" id="UP001172680"/>
    </source>
</evidence>
<comment type="caution">
    <text evidence="1">The sequence shown here is derived from an EMBL/GenBank/DDBJ whole genome shotgun (WGS) entry which is preliminary data.</text>
</comment>
<evidence type="ECO:0000313" key="1">
    <source>
        <dbReference type="EMBL" id="KAJ9647302.1"/>
    </source>
</evidence>
<dbReference type="Proteomes" id="UP001172680">
    <property type="component" value="Unassembled WGS sequence"/>
</dbReference>
<reference evidence="1" key="1">
    <citation type="submission" date="2022-10" db="EMBL/GenBank/DDBJ databases">
        <title>Culturing micro-colonial fungi from biological soil crusts in the Mojave desert and describing Neophaeococcomyces mojavensis, and introducing the new genera and species Taxawa tesnikishii.</title>
        <authorList>
            <person name="Kurbessoian T."/>
            <person name="Stajich J.E."/>
        </authorList>
    </citation>
    <scope>NUCLEOTIDE SEQUENCE</scope>
    <source>
        <strain evidence="1">JES_115</strain>
    </source>
</reference>
<dbReference type="EMBL" id="JAPDRP010000005">
    <property type="protein sequence ID" value="KAJ9647302.1"/>
    <property type="molecule type" value="Genomic_DNA"/>
</dbReference>
<name>A0ACC2ZIE6_9PEZI</name>
<organism evidence="1 2">
    <name type="scientific">Coniosporium tulheliwenetii</name>
    <dbReference type="NCBI Taxonomy" id="3383036"/>
    <lineage>
        <taxon>Eukaryota</taxon>
        <taxon>Fungi</taxon>
        <taxon>Dikarya</taxon>
        <taxon>Ascomycota</taxon>
        <taxon>Pezizomycotina</taxon>
        <taxon>Dothideomycetes</taxon>
        <taxon>Dothideomycetes incertae sedis</taxon>
        <taxon>Coniosporium</taxon>
    </lineage>
</organism>